<feature type="transmembrane region" description="Helical" evidence="1">
    <location>
        <begin position="486"/>
        <end position="507"/>
    </location>
</feature>
<sequence>MYLLLDISLAALLVTDLWILLYTKVLVFLNRLYPAKINTSFLWVQSEPEPFEISLYLVLMALFILTIFLFSKYKPRFSSLPTHIKIFFVSVLALVFIFFIGTYPMAREFDPYPPRSNHTIYILTIFLYLIATFLVMSMSHLLALLEKLKNKKMLTFVFIFAVLLVVTFDAGFPMAGHDYEYFLGPSFEVAMGKTVYTDVLSRYGFLTIDFLGMLQKLNMSLFYLPLIVWLLYVFQYAAIFYLIKKVGKSTLFATLGLVSVVTLNYFSLSHLPSVIPQTGPLRWFPMIILLLLLSKTKKLNSIFFMAVLSLLSLFMVDVGVAMICAYLASIGILLLIGQINLISFLKSILKFMIIFLLALLIVNTFHLVLGYQFVDIISIMYSFQKHAVLGLSLIPMATRTYFWFVPLIYFASIIYFFTKHIKHADHVGDTKGGDPASAQIRRYSPPVEHLREGISGQNLHDIILLFSANLSLFASIYFVGRSHPHNLFHISIFPLLTVFIFIGIFFSQVKSVKIKLLLVICLFITFVVFPSYERSYTLTEMILTKVDRLRSGRIFRSEVKEIVNKRYSDEFSLIKKHIKEDEIIILSVDDSYLFYAIKKKNLLAANPIMGIDLPEDLNFAVKKAVILCPKRIAIDCSVVGKCPSYTPFIGVSFNLNLILDELEKGCGAKYVPIVCTRQLCIAER</sequence>
<feature type="transmembrane region" description="Helical" evidence="1">
    <location>
        <begin position="401"/>
        <end position="418"/>
    </location>
</feature>
<feature type="transmembrane region" description="Helical" evidence="1">
    <location>
        <begin position="154"/>
        <end position="175"/>
    </location>
</feature>
<feature type="transmembrane region" description="Helical" evidence="1">
    <location>
        <begin position="352"/>
        <end position="381"/>
    </location>
</feature>
<proteinExistence type="predicted"/>
<feature type="transmembrane region" description="Helical" evidence="1">
    <location>
        <begin position="514"/>
        <end position="532"/>
    </location>
</feature>
<keyword evidence="1" id="KW-0812">Transmembrane</keyword>
<accession>A0A1F7GT35</accession>
<name>A0A1F7GT35_9BACT</name>
<evidence type="ECO:0000313" key="2">
    <source>
        <dbReference type="EMBL" id="OGK22177.1"/>
    </source>
</evidence>
<protein>
    <submittedName>
        <fullName evidence="2">Uncharacterized protein</fullName>
    </submittedName>
</protein>
<feature type="transmembrane region" description="Helical" evidence="1">
    <location>
        <begin position="302"/>
        <end position="320"/>
    </location>
</feature>
<feature type="transmembrane region" description="Helical" evidence="1">
    <location>
        <begin position="462"/>
        <end position="480"/>
    </location>
</feature>
<feature type="transmembrane region" description="Helical" evidence="1">
    <location>
        <begin position="274"/>
        <end position="293"/>
    </location>
</feature>
<keyword evidence="1" id="KW-1133">Transmembrane helix</keyword>
<feature type="transmembrane region" description="Helical" evidence="1">
    <location>
        <begin position="250"/>
        <end position="268"/>
    </location>
</feature>
<gene>
    <name evidence="2" type="ORF">A2866_03400</name>
</gene>
<feature type="transmembrane region" description="Helical" evidence="1">
    <location>
        <begin position="221"/>
        <end position="243"/>
    </location>
</feature>
<evidence type="ECO:0000313" key="3">
    <source>
        <dbReference type="Proteomes" id="UP000177026"/>
    </source>
</evidence>
<feature type="transmembrane region" description="Helical" evidence="1">
    <location>
        <begin position="7"/>
        <end position="33"/>
    </location>
</feature>
<reference evidence="2 3" key="1">
    <citation type="journal article" date="2016" name="Nat. Commun.">
        <title>Thousands of microbial genomes shed light on interconnected biogeochemical processes in an aquifer system.</title>
        <authorList>
            <person name="Anantharaman K."/>
            <person name="Brown C.T."/>
            <person name="Hug L.A."/>
            <person name="Sharon I."/>
            <person name="Castelle C.J."/>
            <person name="Probst A.J."/>
            <person name="Thomas B.C."/>
            <person name="Singh A."/>
            <person name="Wilkins M.J."/>
            <person name="Karaoz U."/>
            <person name="Brodie E.L."/>
            <person name="Williams K.H."/>
            <person name="Hubbard S.S."/>
            <person name="Banfield J.F."/>
        </authorList>
    </citation>
    <scope>NUCLEOTIDE SEQUENCE [LARGE SCALE GENOMIC DNA]</scope>
</reference>
<dbReference type="EMBL" id="MFZI01000004">
    <property type="protein sequence ID" value="OGK22177.1"/>
    <property type="molecule type" value="Genomic_DNA"/>
</dbReference>
<evidence type="ECO:0000256" key="1">
    <source>
        <dbReference type="SAM" id="Phobius"/>
    </source>
</evidence>
<feature type="transmembrane region" description="Helical" evidence="1">
    <location>
        <begin position="53"/>
        <end position="70"/>
    </location>
</feature>
<comment type="caution">
    <text evidence="2">The sequence shown here is derived from an EMBL/GenBank/DDBJ whole genome shotgun (WGS) entry which is preliminary data.</text>
</comment>
<dbReference type="AlphaFoldDB" id="A0A1F7GT35"/>
<organism evidence="2 3">
    <name type="scientific">Candidatus Roizmanbacteria bacterium RIFCSPHIGHO2_01_FULL_39_8</name>
    <dbReference type="NCBI Taxonomy" id="1802033"/>
    <lineage>
        <taxon>Bacteria</taxon>
        <taxon>Candidatus Roizmaniibacteriota</taxon>
    </lineage>
</organism>
<dbReference type="Proteomes" id="UP000177026">
    <property type="component" value="Unassembled WGS sequence"/>
</dbReference>
<feature type="transmembrane region" description="Helical" evidence="1">
    <location>
        <begin position="120"/>
        <end position="142"/>
    </location>
</feature>
<keyword evidence="1" id="KW-0472">Membrane</keyword>
<feature type="transmembrane region" description="Helical" evidence="1">
    <location>
        <begin position="82"/>
        <end position="100"/>
    </location>
</feature>
<feature type="transmembrane region" description="Helical" evidence="1">
    <location>
        <begin position="326"/>
        <end position="345"/>
    </location>
</feature>